<protein>
    <recommendedName>
        <fullName evidence="4">Lipoprotein</fullName>
    </recommendedName>
</protein>
<feature type="chain" id="PRO_5013295504" description="Lipoprotein" evidence="1">
    <location>
        <begin position="34"/>
        <end position="329"/>
    </location>
</feature>
<evidence type="ECO:0000256" key="1">
    <source>
        <dbReference type="SAM" id="SignalP"/>
    </source>
</evidence>
<accession>A0A1T4JVR6</accession>
<evidence type="ECO:0000313" key="3">
    <source>
        <dbReference type="Proteomes" id="UP000190423"/>
    </source>
</evidence>
<feature type="signal peptide" evidence="1">
    <location>
        <begin position="1"/>
        <end position="33"/>
    </location>
</feature>
<proteinExistence type="predicted"/>
<organism evidence="2 3">
    <name type="scientific">Treponema porcinum</name>
    <dbReference type="NCBI Taxonomy" id="261392"/>
    <lineage>
        <taxon>Bacteria</taxon>
        <taxon>Pseudomonadati</taxon>
        <taxon>Spirochaetota</taxon>
        <taxon>Spirochaetia</taxon>
        <taxon>Spirochaetales</taxon>
        <taxon>Treponemataceae</taxon>
        <taxon>Treponema</taxon>
    </lineage>
</organism>
<dbReference type="STRING" id="261392.SAMN02745149_00828"/>
<dbReference type="RefSeq" id="WP_078932742.1">
    <property type="nucleotide sequence ID" value="NZ_FUWG01000005.1"/>
</dbReference>
<dbReference type="PROSITE" id="PS51257">
    <property type="entry name" value="PROKAR_LIPOPROTEIN"/>
    <property type="match status" value="1"/>
</dbReference>
<sequence length="329" mass="35476">MKKIYLKRAFLLTVSAIAVLGISCVSAPKNSNAAQDEPAAEKTIKEPKSITVQNTSNQAEKKFKEHLASIELKVVSAPSTKRTVYSKAAFKEPYVVSVTDENGAVADFSVTVSWPVSRTNDTISYSTTQLITDADGKITFLPEPSEIAVKDKISFYPTPVSSSPSVVRAAFSAGTQAPFVVKSSATQYPGGILYVYDFNENGRPTTNNFTLLQDLRNAGINAGNAPVSDTSYLNKTNAEIYNACKDIVGNAANFMIIGTFKYAEPAVENENGTTVTLTADITCLNMKDGSTLYKTTKTDSATDKNKWSAEQQCRSTLAEKVADAVIYGM</sequence>
<dbReference type="AlphaFoldDB" id="A0A1T4JVR6"/>
<dbReference type="Proteomes" id="UP000190423">
    <property type="component" value="Unassembled WGS sequence"/>
</dbReference>
<keyword evidence="3" id="KW-1185">Reference proteome</keyword>
<name>A0A1T4JVR6_TREPO</name>
<dbReference type="GeneID" id="78316141"/>
<dbReference type="OrthoDB" id="356746at2"/>
<keyword evidence="1" id="KW-0732">Signal</keyword>
<evidence type="ECO:0008006" key="4">
    <source>
        <dbReference type="Google" id="ProtNLM"/>
    </source>
</evidence>
<evidence type="ECO:0000313" key="2">
    <source>
        <dbReference type="EMBL" id="SJZ34157.1"/>
    </source>
</evidence>
<gene>
    <name evidence="2" type="ORF">SAMN02745149_00828</name>
</gene>
<reference evidence="2 3" key="1">
    <citation type="submission" date="2017-02" db="EMBL/GenBank/DDBJ databases">
        <authorList>
            <person name="Peterson S.W."/>
        </authorList>
    </citation>
    <scope>NUCLEOTIDE SEQUENCE [LARGE SCALE GENOMIC DNA]</scope>
    <source>
        <strain evidence="2 3">ATCC BAA-908</strain>
    </source>
</reference>
<dbReference type="EMBL" id="FUWG01000005">
    <property type="protein sequence ID" value="SJZ34157.1"/>
    <property type="molecule type" value="Genomic_DNA"/>
</dbReference>